<dbReference type="OrthoDB" id="2518865at2759"/>
<accession>A0A9Q3CWS8</accession>
<dbReference type="Proteomes" id="UP000765509">
    <property type="component" value="Unassembled WGS sequence"/>
</dbReference>
<proteinExistence type="predicted"/>
<protein>
    <submittedName>
        <fullName evidence="2">Uncharacterized protein</fullName>
    </submittedName>
</protein>
<evidence type="ECO:0000313" key="2">
    <source>
        <dbReference type="EMBL" id="MBW0491070.1"/>
    </source>
</evidence>
<evidence type="ECO:0000313" key="3">
    <source>
        <dbReference type="Proteomes" id="UP000765509"/>
    </source>
</evidence>
<dbReference type="AlphaFoldDB" id="A0A9Q3CWS8"/>
<name>A0A9Q3CWS8_9BASI</name>
<comment type="caution">
    <text evidence="2">The sequence shown here is derived from an EMBL/GenBank/DDBJ whole genome shotgun (WGS) entry which is preliminary data.</text>
</comment>
<gene>
    <name evidence="2" type="ORF">O181_030785</name>
</gene>
<evidence type="ECO:0000256" key="1">
    <source>
        <dbReference type="SAM" id="MobiDB-lite"/>
    </source>
</evidence>
<reference evidence="2" key="1">
    <citation type="submission" date="2021-03" db="EMBL/GenBank/DDBJ databases">
        <title>Draft genome sequence of rust myrtle Austropuccinia psidii MF-1, a brazilian biotype.</title>
        <authorList>
            <person name="Quecine M.C."/>
            <person name="Pachon D.M.R."/>
            <person name="Bonatelli M.L."/>
            <person name="Correr F.H."/>
            <person name="Franceschini L.M."/>
            <person name="Leite T.F."/>
            <person name="Margarido G.R.A."/>
            <person name="Almeida C.A."/>
            <person name="Ferrarezi J.A."/>
            <person name="Labate C.A."/>
        </authorList>
    </citation>
    <scope>NUCLEOTIDE SEQUENCE</scope>
    <source>
        <strain evidence="2">MF-1</strain>
    </source>
</reference>
<keyword evidence="3" id="KW-1185">Reference proteome</keyword>
<sequence>MVGTETNIEHHEDNNTKTNHKRKLTQSQRQLIHDSKQIISHLGHSNRAKREYKNFSTISIDKKEAKASYLKLPSVNRLPHPYVIIDKKNPFLPVIIYEITPFENSSGQFQILKGLITLSQTFQEIKTIKQVLGGIIKGICFCPGSDSGKSAAVYSQKPGLTPHQIETNNEKCSKLQQYDKFIFSGIYHFFKLSENENKSLMEAAKLSKFTQLEWTSANPKEELKYFTKLIFNED</sequence>
<organism evidence="2 3">
    <name type="scientific">Austropuccinia psidii MF-1</name>
    <dbReference type="NCBI Taxonomy" id="1389203"/>
    <lineage>
        <taxon>Eukaryota</taxon>
        <taxon>Fungi</taxon>
        <taxon>Dikarya</taxon>
        <taxon>Basidiomycota</taxon>
        <taxon>Pucciniomycotina</taxon>
        <taxon>Pucciniomycetes</taxon>
        <taxon>Pucciniales</taxon>
        <taxon>Sphaerophragmiaceae</taxon>
        <taxon>Austropuccinia</taxon>
    </lineage>
</organism>
<feature type="region of interest" description="Disordered" evidence="1">
    <location>
        <begin position="1"/>
        <end position="27"/>
    </location>
</feature>
<dbReference type="EMBL" id="AVOT02010894">
    <property type="protein sequence ID" value="MBW0491070.1"/>
    <property type="molecule type" value="Genomic_DNA"/>
</dbReference>